<proteinExistence type="predicted"/>
<protein>
    <submittedName>
        <fullName evidence="1">Uncharacterized protein</fullName>
    </submittedName>
</protein>
<comment type="caution">
    <text evidence="1">The sequence shown here is derived from an EMBL/GenBank/DDBJ whole genome shotgun (WGS) entry which is preliminary data.</text>
</comment>
<gene>
    <name evidence="1" type="ORF">L596_004091</name>
</gene>
<dbReference type="EMBL" id="AZBU02000001">
    <property type="protein sequence ID" value="TMS37078.1"/>
    <property type="molecule type" value="Genomic_DNA"/>
</dbReference>
<reference evidence="1 2" key="1">
    <citation type="journal article" date="2015" name="Genome Biol.">
        <title>Comparative genomics of Steinernema reveals deeply conserved gene regulatory networks.</title>
        <authorList>
            <person name="Dillman A.R."/>
            <person name="Macchietto M."/>
            <person name="Porter C.F."/>
            <person name="Rogers A."/>
            <person name="Williams B."/>
            <person name="Antoshechkin I."/>
            <person name="Lee M.M."/>
            <person name="Goodwin Z."/>
            <person name="Lu X."/>
            <person name="Lewis E.E."/>
            <person name="Goodrich-Blair H."/>
            <person name="Stock S.P."/>
            <person name="Adams B.J."/>
            <person name="Sternberg P.W."/>
            <person name="Mortazavi A."/>
        </authorList>
    </citation>
    <scope>NUCLEOTIDE SEQUENCE [LARGE SCALE GENOMIC DNA]</scope>
    <source>
        <strain evidence="1 2">ALL</strain>
    </source>
</reference>
<reference evidence="1 2" key="2">
    <citation type="journal article" date="2019" name="G3 (Bethesda)">
        <title>Hybrid Assembly of the Genome of the Entomopathogenic Nematode Steinernema carpocapsae Identifies the X-Chromosome.</title>
        <authorList>
            <person name="Serra L."/>
            <person name="Macchietto M."/>
            <person name="Macias-Munoz A."/>
            <person name="McGill C.J."/>
            <person name="Rodriguez I.M."/>
            <person name="Rodriguez B."/>
            <person name="Murad R."/>
            <person name="Mortazavi A."/>
        </authorList>
    </citation>
    <scope>NUCLEOTIDE SEQUENCE [LARGE SCALE GENOMIC DNA]</scope>
    <source>
        <strain evidence="1 2">ALL</strain>
    </source>
</reference>
<name>A0A4U8UYS0_STECR</name>
<sequence>MSVCSDSCPQAVSSSCKCLRHRLTDGACEYRNSLKTMCTLSDGGRRGAGESTLSYKRRRAMYHRRQSTLKAARMSPVCAALIGLCLEWLSESEVARTRGVFCLFRLLSSYIQIEYSLVQIGPSCSVYVESFERLIFYS</sequence>
<evidence type="ECO:0000313" key="2">
    <source>
        <dbReference type="Proteomes" id="UP000298663"/>
    </source>
</evidence>
<evidence type="ECO:0000313" key="1">
    <source>
        <dbReference type="EMBL" id="TMS37078.1"/>
    </source>
</evidence>
<dbReference type="AlphaFoldDB" id="A0A4U8UYS0"/>
<keyword evidence="2" id="KW-1185">Reference proteome</keyword>
<organism evidence="1 2">
    <name type="scientific">Steinernema carpocapsae</name>
    <name type="common">Entomopathogenic nematode</name>
    <dbReference type="NCBI Taxonomy" id="34508"/>
    <lineage>
        <taxon>Eukaryota</taxon>
        <taxon>Metazoa</taxon>
        <taxon>Ecdysozoa</taxon>
        <taxon>Nematoda</taxon>
        <taxon>Chromadorea</taxon>
        <taxon>Rhabditida</taxon>
        <taxon>Tylenchina</taxon>
        <taxon>Panagrolaimomorpha</taxon>
        <taxon>Strongyloidoidea</taxon>
        <taxon>Steinernematidae</taxon>
        <taxon>Steinernema</taxon>
    </lineage>
</organism>
<accession>A0A4U8UYS0</accession>
<dbReference type="Proteomes" id="UP000298663">
    <property type="component" value="Unassembled WGS sequence"/>
</dbReference>